<reference evidence="1 2" key="1">
    <citation type="journal article" date="2011" name="J. Bacteriol.">
        <title>Complete genome sequence of Burkholderia rhizoxinica, an endosymbiont of Rhizopus microsporus.</title>
        <authorList>
            <person name="Lackner G."/>
            <person name="Moebius N."/>
            <person name="Partida-Martinez L."/>
            <person name="Hertweck C."/>
        </authorList>
    </citation>
    <scope>NUCLEOTIDE SEQUENCE [LARGE SCALE GENOMIC DNA]</scope>
    <source>
        <strain evidence="2">DSM 19002 / CIP 109453 / HKI 454</strain>
        <plasmid evidence="1 2">pBRH01</plasmid>
    </source>
</reference>
<name>E5AUV0_MYCRK</name>
<geneLocation type="plasmid" evidence="1 2">
    <name>pBRH01</name>
</geneLocation>
<dbReference type="AlphaFoldDB" id="E5AUV0"/>
<evidence type="ECO:0000313" key="1">
    <source>
        <dbReference type="EMBL" id="CBW76874.1"/>
    </source>
</evidence>
<protein>
    <submittedName>
        <fullName evidence="1">Uncharacterized protein</fullName>
    </submittedName>
</protein>
<dbReference type="Proteomes" id="UP000007437">
    <property type="component" value="Plasmid pBRH01"/>
</dbReference>
<dbReference type="HOGENOM" id="CLU_2913657_0_0_4"/>
<evidence type="ECO:0000313" key="2">
    <source>
        <dbReference type="Proteomes" id="UP000007437"/>
    </source>
</evidence>
<proteinExistence type="predicted"/>
<accession>E5AUV0</accession>
<sequence>MTNMSGYAPVAPHAAGWPCSGCRRRPGPVRHPWLQGGHGRPHIGIRQLDIQAVNFCEGSVT</sequence>
<dbReference type="EMBL" id="FR687360">
    <property type="protein sequence ID" value="CBW76874.1"/>
    <property type="molecule type" value="Genomic_DNA"/>
</dbReference>
<keyword evidence="1" id="KW-0614">Plasmid</keyword>
<organism evidence="1 2">
    <name type="scientific">Mycetohabitans rhizoxinica (strain DSM 19002 / CIP 109453 / HKI 454)</name>
    <name type="common">Paraburkholderia rhizoxinica</name>
    <dbReference type="NCBI Taxonomy" id="882378"/>
    <lineage>
        <taxon>Bacteria</taxon>
        <taxon>Pseudomonadati</taxon>
        <taxon>Pseudomonadota</taxon>
        <taxon>Betaproteobacteria</taxon>
        <taxon>Burkholderiales</taxon>
        <taxon>Burkholderiaceae</taxon>
        <taxon>Mycetohabitans</taxon>
    </lineage>
</organism>
<dbReference type="KEGG" id="brh:RBRH_00251"/>
<gene>
    <name evidence="1" type="ordered locus">RBRH_00251</name>
</gene>